<dbReference type="Proteomes" id="UP000695007">
    <property type="component" value="Unplaced"/>
</dbReference>
<dbReference type="Pfam" id="PF03567">
    <property type="entry name" value="Sulfotransfer_2"/>
    <property type="match status" value="1"/>
</dbReference>
<evidence type="ECO:0000313" key="11">
    <source>
        <dbReference type="RefSeq" id="XP_011505455.1"/>
    </source>
</evidence>
<dbReference type="GO" id="GO:0016051">
    <property type="term" value="P:carbohydrate biosynthetic process"/>
    <property type="evidence" value="ECO:0007669"/>
    <property type="project" value="InterPro"/>
</dbReference>
<reference evidence="11" key="1">
    <citation type="submission" date="2025-08" db="UniProtKB">
        <authorList>
            <consortium name="RefSeq"/>
        </authorList>
    </citation>
    <scope>IDENTIFICATION</scope>
</reference>
<sequence>MPDEVRYEYRRWNATREKMTLRRRVLAGLRRTILAAGVLVLLILALSSQDRSSTGSGNGLRQPIASEDDTAMSLEERLMEQSRLIEAEMRMSERRKYLSERCSEESLDKPGNDSLHRPNAWEFLVNRDHHLIWCNVFKAASTSWMYNFNLLAGYSSQFLKSSKAVPVSLARQKYPRPTAEELAKFLNDSISFLIVRHPFERLLSAYRDKLEHSLPHTFHSKLGSYIVSHYRTKSPKSGGKRGPRYPLFEEFIKWLLCEWKVGNELDMHWTPIVNFCTPCQVRFDVIAKFETLHDDQNYLIKQAHVGHIIKPEWKNPSRGVQTKDVIKQYFSQLSKTQIKDLYEMFRYDFILFDYSLIEYIENGRDEVTKLECKK</sequence>
<keyword evidence="3 9" id="KW-0808">Transferase</keyword>
<dbReference type="PANTHER" id="PTHR12137">
    <property type="entry name" value="CARBOHYDRATE SULFOTRANSFERASE"/>
    <property type="match status" value="1"/>
</dbReference>
<dbReference type="InterPro" id="IPR018011">
    <property type="entry name" value="Carb_sulfotrans_8-10"/>
</dbReference>
<comment type="subcellular location">
    <subcellularLocation>
        <location evidence="1 9">Golgi apparatus membrane</location>
        <topology evidence="1 9">Single-pass type II membrane protein</topology>
    </subcellularLocation>
</comment>
<keyword evidence="8 9" id="KW-0325">Glycoprotein</keyword>
<evidence type="ECO:0000256" key="2">
    <source>
        <dbReference type="ARBA" id="ARBA00006339"/>
    </source>
</evidence>
<dbReference type="PANTHER" id="PTHR12137:SF63">
    <property type="entry name" value="CARBOHYDRATE SULFOTRANSFERASE"/>
    <property type="match status" value="1"/>
</dbReference>
<gene>
    <name evidence="11" type="primary">LOC105368190</name>
</gene>
<evidence type="ECO:0000256" key="4">
    <source>
        <dbReference type="ARBA" id="ARBA00022692"/>
    </source>
</evidence>
<dbReference type="RefSeq" id="XP_011505455.1">
    <property type="nucleotide sequence ID" value="XM_011507153.1"/>
</dbReference>
<organism evidence="10 11">
    <name type="scientific">Ceratosolen solmsi marchali</name>
    <dbReference type="NCBI Taxonomy" id="326594"/>
    <lineage>
        <taxon>Eukaryota</taxon>
        <taxon>Metazoa</taxon>
        <taxon>Ecdysozoa</taxon>
        <taxon>Arthropoda</taxon>
        <taxon>Hexapoda</taxon>
        <taxon>Insecta</taxon>
        <taxon>Pterygota</taxon>
        <taxon>Neoptera</taxon>
        <taxon>Endopterygota</taxon>
        <taxon>Hymenoptera</taxon>
        <taxon>Apocrita</taxon>
        <taxon>Proctotrupomorpha</taxon>
        <taxon>Chalcidoidea</taxon>
        <taxon>Agaonidae</taxon>
        <taxon>Agaoninae</taxon>
        <taxon>Ceratosolen</taxon>
    </lineage>
</organism>
<evidence type="ECO:0000256" key="9">
    <source>
        <dbReference type="RuleBase" id="RU364020"/>
    </source>
</evidence>
<keyword evidence="10" id="KW-1185">Reference proteome</keyword>
<keyword evidence="4" id="KW-0812">Transmembrane</keyword>
<proteinExistence type="inferred from homology"/>
<dbReference type="EC" id="2.8.2.-" evidence="9"/>
<keyword evidence="9" id="KW-0735">Signal-anchor</keyword>
<dbReference type="KEGG" id="csol:105368190"/>
<evidence type="ECO:0000256" key="7">
    <source>
        <dbReference type="ARBA" id="ARBA00023136"/>
    </source>
</evidence>
<dbReference type="GeneID" id="105368190"/>
<keyword evidence="5" id="KW-1133">Transmembrane helix</keyword>
<keyword evidence="7" id="KW-0472">Membrane</keyword>
<dbReference type="GO" id="GO:0000139">
    <property type="term" value="C:Golgi membrane"/>
    <property type="evidence" value="ECO:0007669"/>
    <property type="project" value="UniProtKB-SubCell"/>
</dbReference>
<evidence type="ECO:0000256" key="5">
    <source>
        <dbReference type="ARBA" id="ARBA00022989"/>
    </source>
</evidence>
<protein>
    <recommendedName>
        <fullName evidence="9">Carbohydrate sulfotransferase</fullName>
        <ecNumber evidence="9">2.8.2.-</ecNumber>
    </recommendedName>
</protein>
<keyword evidence="9" id="KW-0119">Carbohydrate metabolism</keyword>
<evidence type="ECO:0000256" key="6">
    <source>
        <dbReference type="ARBA" id="ARBA00023034"/>
    </source>
</evidence>
<evidence type="ECO:0000256" key="3">
    <source>
        <dbReference type="ARBA" id="ARBA00022679"/>
    </source>
</evidence>
<name>A0AAJ6YW21_9HYME</name>
<dbReference type="GO" id="GO:0008146">
    <property type="term" value="F:sulfotransferase activity"/>
    <property type="evidence" value="ECO:0007669"/>
    <property type="project" value="InterPro"/>
</dbReference>
<evidence type="ECO:0000313" key="10">
    <source>
        <dbReference type="Proteomes" id="UP000695007"/>
    </source>
</evidence>
<evidence type="ECO:0000256" key="8">
    <source>
        <dbReference type="ARBA" id="ARBA00023180"/>
    </source>
</evidence>
<accession>A0AAJ6YW21</accession>
<comment type="similarity">
    <text evidence="2 9">Belongs to the sulfotransferase 2 family.</text>
</comment>
<evidence type="ECO:0000256" key="1">
    <source>
        <dbReference type="ARBA" id="ARBA00004323"/>
    </source>
</evidence>
<dbReference type="AlphaFoldDB" id="A0AAJ6YW21"/>
<keyword evidence="6 9" id="KW-0333">Golgi apparatus</keyword>
<dbReference type="InterPro" id="IPR005331">
    <property type="entry name" value="Sulfotransferase"/>
</dbReference>